<sequence length="440" mass="52271">MKKGNIIWFIEHISRELDVACAVSVLFKKKFGQKITILPFTSDLPPVYLKDFHPKIIILPYCYSVNDRMLKKILLKFPDVIYFNMAWEQIFYKANLEYKAPQDWFAKEQVLHHCWSRERSEFLQKRGIPRENIIINGHPAYKLYKKPYNKIFKNRLDLSKKFNLDPKKKWIFFPENYSWFFYSDHQFEEIIKNGQDRKTALIMRNYCGKAIFEVLKWLQTAGDKFNNVEIILRPRPAISAAYFTSVLEKLSPGITSKLNIIKDYSVREWILASNMVVSSFSTSLIEASIADRPTFMLEPYKLPNALIAPWYKLVKKIKTQSHFLNLCREIHLEEPKLLKSWAIRKFFVNSDPIISLMDCIRKIYLNDKPINRFQNRMKFKNISEPNTGWYWLIGFLGLIKRKILKQQAYYLNDDSKIYLRQINSRYTAFKEGLIGKSKSK</sequence>
<dbReference type="SUPFAM" id="SSF53756">
    <property type="entry name" value="UDP-Glycosyltransferase/glycogen phosphorylase"/>
    <property type="match status" value="1"/>
</dbReference>
<dbReference type="Proteomes" id="UP000176253">
    <property type="component" value="Unassembled WGS sequence"/>
</dbReference>
<reference evidence="1 2" key="1">
    <citation type="journal article" date="2016" name="Nat. Commun.">
        <title>Thousands of microbial genomes shed light on interconnected biogeochemical processes in an aquifer system.</title>
        <authorList>
            <person name="Anantharaman K."/>
            <person name="Brown C.T."/>
            <person name="Hug L.A."/>
            <person name="Sharon I."/>
            <person name="Castelle C.J."/>
            <person name="Probst A.J."/>
            <person name="Thomas B.C."/>
            <person name="Singh A."/>
            <person name="Wilkins M.J."/>
            <person name="Karaoz U."/>
            <person name="Brodie E.L."/>
            <person name="Williams K.H."/>
            <person name="Hubbard S.S."/>
            <person name="Banfield J.F."/>
        </authorList>
    </citation>
    <scope>NUCLEOTIDE SEQUENCE [LARGE SCALE GENOMIC DNA]</scope>
</reference>
<evidence type="ECO:0000313" key="1">
    <source>
        <dbReference type="EMBL" id="OGG18085.1"/>
    </source>
</evidence>
<evidence type="ECO:0000313" key="2">
    <source>
        <dbReference type="Proteomes" id="UP000176253"/>
    </source>
</evidence>
<dbReference type="STRING" id="1798383.A3D78_01145"/>
<dbReference type="EMBL" id="MFJM01000023">
    <property type="protein sequence ID" value="OGG18085.1"/>
    <property type="molecule type" value="Genomic_DNA"/>
</dbReference>
<organism evidence="1 2">
    <name type="scientific">Candidatus Gottesmanbacteria bacterium RIFCSPHIGHO2_02_FULL_39_14</name>
    <dbReference type="NCBI Taxonomy" id="1798383"/>
    <lineage>
        <taxon>Bacteria</taxon>
        <taxon>Candidatus Gottesmaniibacteriota</taxon>
    </lineage>
</organism>
<evidence type="ECO:0008006" key="3">
    <source>
        <dbReference type="Google" id="ProtNLM"/>
    </source>
</evidence>
<proteinExistence type="predicted"/>
<name>A0A1F6A0E1_9BACT</name>
<gene>
    <name evidence="1" type="ORF">A3D78_01145</name>
</gene>
<accession>A0A1F6A0E1</accession>
<protein>
    <recommendedName>
        <fullName evidence="3">Lipid-A-disaccharide synthase</fullName>
    </recommendedName>
</protein>
<dbReference type="AlphaFoldDB" id="A0A1F6A0E1"/>
<comment type="caution">
    <text evidence="1">The sequence shown here is derived from an EMBL/GenBank/DDBJ whole genome shotgun (WGS) entry which is preliminary data.</text>
</comment>